<reference evidence="18" key="1">
    <citation type="submission" date="2025-08" db="UniProtKB">
        <authorList>
            <consortium name="RefSeq"/>
        </authorList>
    </citation>
    <scope>IDENTIFICATION</scope>
</reference>
<dbReference type="RefSeq" id="XP_022084068.1">
    <property type="nucleotide sequence ID" value="XM_022228376.1"/>
</dbReference>
<dbReference type="SUPFAM" id="SSF52440">
    <property type="entry name" value="PreATP-grasp domain"/>
    <property type="match status" value="1"/>
</dbReference>
<feature type="binding site" evidence="15">
    <location>
        <position position="381"/>
    </location>
    <ligand>
        <name>Mg(2+)</name>
        <dbReference type="ChEBI" id="CHEBI:18420"/>
    </ligand>
</feature>
<feature type="binding site" evidence="14">
    <location>
        <position position="157"/>
    </location>
    <ligand>
        <name>ATP</name>
        <dbReference type="ChEBI" id="CHEBI:30616"/>
    </ligand>
</feature>
<organism evidence="17 18">
    <name type="scientific">Acanthaster planci</name>
    <name type="common">Crown-of-thorns starfish</name>
    <dbReference type="NCBI Taxonomy" id="133434"/>
    <lineage>
        <taxon>Eukaryota</taxon>
        <taxon>Metazoa</taxon>
        <taxon>Echinodermata</taxon>
        <taxon>Eleutherozoa</taxon>
        <taxon>Asterozoa</taxon>
        <taxon>Asteroidea</taxon>
        <taxon>Valvatacea</taxon>
        <taxon>Valvatida</taxon>
        <taxon>Acanthasteridae</taxon>
        <taxon>Acanthaster</taxon>
    </lineage>
</organism>
<evidence type="ECO:0000256" key="1">
    <source>
        <dbReference type="ARBA" id="ARBA00004965"/>
    </source>
</evidence>
<proteinExistence type="inferred from homology"/>
<evidence type="ECO:0000256" key="13">
    <source>
        <dbReference type="PIRNR" id="PIRNR001558"/>
    </source>
</evidence>
<comment type="catalytic activity">
    <reaction evidence="12">
        <text>gamma-L-glutamyl-L-cysteine + glycine + ATP = glutathione + ADP + phosphate + H(+)</text>
        <dbReference type="Rhea" id="RHEA:13557"/>
        <dbReference type="ChEBI" id="CHEBI:15378"/>
        <dbReference type="ChEBI" id="CHEBI:30616"/>
        <dbReference type="ChEBI" id="CHEBI:43474"/>
        <dbReference type="ChEBI" id="CHEBI:57305"/>
        <dbReference type="ChEBI" id="CHEBI:57925"/>
        <dbReference type="ChEBI" id="CHEBI:58173"/>
        <dbReference type="ChEBI" id="CHEBI:456216"/>
        <dbReference type="EC" id="6.3.2.3"/>
    </reaction>
    <physiologicalReaction direction="left-to-right" evidence="12">
        <dbReference type="Rhea" id="RHEA:13558"/>
    </physiologicalReaction>
</comment>
<dbReference type="InterPro" id="IPR014709">
    <property type="entry name" value="Glutathione_synthase_C_euk"/>
</dbReference>
<gene>
    <name evidence="18" type="primary">LOC110975686</name>
</gene>
<feature type="binding site" evidence="14">
    <location>
        <position position="471"/>
    </location>
    <ligand>
        <name>ATP</name>
        <dbReference type="ChEBI" id="CHEBI:30616"/>
    </ligand>
</feature>
<dbReference type="Gene3D" id="1.10.1080.10">
    <property type="entry name" value="Glutathione Synthetase, Chain A, domain 3"/>
    <property type="match status" value="1"/>
</dbReference>
<dbReference type="Pfam" id="PF03917">
    <property type="entry name" value="GSH_synth_ATP"/>
    <property type="match status" value="1"/>
</dbReference>
<dbReference type="EC" id="6.3.2.3" evidence="4 13"/>
<dbReference type="OrthoDB" id="2020073at2759"/>
<dbReference type="InterPro" id="IPR014049">
    <property type="entry name" value="Glutathione_synthase_N_euk"/>
</dbReference>
<dbReference type="InterPro" id="IPR014042">
    <property type="entry name" value="Glutathione_synthase_a-hlx"/>
</dbReference>
<dbReference type="PANTHER" id="PTHR11130">
    <property type="entry name" value="GLUTATHIONE SYNTHETASE"/>
    <property type="match status" value="1"/>
</dbReference>
<keyword evidence="10 13" id="KW-0067">ATP-binding</keyword>
<evidence type="ECO:0000256" key="12">
    <source>
        <dbReference type="ARBA" id="ARBA00048871"/>
    </source>
</evidence>
<accession>A0A8B7XT78</accession>
<keyword evidence="8 13" id="KW-0479">Metal-binding</keyword>
<evidence type="ECO:0000256" key="3">
    <source>
        <dbReference type="ARBA" id="ARBA00011738"/>
    </source>
</evidence>
<evidence type="ECO:0000256" key="6">
    <source>
        <dbReference type="ARBA" id="ARBA00022598"/>
    </source>
</evidence>
<dbReference type="GO" id="GO:0005829">
    <property type="term" value="C:cytosol"/>
    <property type="evidence" value="ECO:0007669"/>
    <property type="project" value="TreeGrafter"/>
</dbReference>
<dbReference type="Proteomes" id="UP000694845">
    <property type="component" value="Unplaced"/>
</dbReference>
<evidence type="ECO:0000313" key="18">
    <source>
        <dbReference type="RefSeq" id="XP_022084068.1"/>
    </source>
</evidence>
<dbReference type="FunFam" id="3.30.1490.50:FF:000002">
    <property type="entry name" value="Glutathione synthetase"/>
    <property type="match status" value="1"/>
</dbReference>
<feature type="domain" description="Glutathione synthase substrate-binding" evidence="16">
    <location>
        <begin position="216"/>
        <end position="316"/>
    </location>
</feature>
<dbReference type="AlphaFoldDB" id="A0A8B7XT78"/>
<dbReference type="GO" id="GO:0004363">
    <property type="term" value="F:glutathione synthase activity"/>
    <property type="evidence" value="ECO:0007669"/>
    <property type="project" value="UniProtKB-UniRule"/>
</dbReference>
<feature type="binding site" evidence="14">
    <location>
        <position position="139"/>
    </location>
    <ligand>
        <name>substrate</name>
    </ligand>
</feature>
<dbReference type="PANTHER" id="PTHR11130:SF0">
    <property type="entry name" value="GLUTATHIONE SYNTHETASE"/>
    <property type="match status" value="1"/>
</dbReference>
<dbReference type="Pfam" id="PF03199">
    <property type="entry name" value="GSH_synthase"/>
    <property type="match status" value="1"/>
</dbReference>
<keyword evidence="9 13" id="KW-0547">Nucleotide-binding</keyword>
<feature type="binding site" evidence="14">
    <location>
        <position position="438"/>
    </location>
    <ligand>
        <name>ATP</name>
        <dbReference type="ChEBI" id="CHEBI:30616"/>
    </ligand>
</feature>
<dbReference type="NCBIfam" id="TIGR01986">
    <property type="entry name" value="glut_syn_euk"/>
    <property type="match status" value="1"/>
</dbReference>
<feature type="binding site" evidence="14">
    <location>
        <begin position="377"/>
        <end position="386"/>
    </location>
    <ligand>
        <name>ATP</name>
        <dbReference type="ChEBI" id="CHEBI:30616"/>
    </ligand>
</feature>
<feature type="binding site" evidence="14">
    <location>
        <begin position="411"/>
        <end position="414"/>
    </location>
    <ligand>
        <name>ATP</name>
        <dbReference type="ChEBI" id="CHEBI:30616"/>
    </ligand>
</feature>
<keyword evidence="6 13" id="KW-0436">Ligase</keyword>
<feature type="binding site" evidence="15">
    <location>
        <position position="157"/>
    </location>
    <ligand>
        <name>Mg(2+)</name>
        <dbReference type="ChEBI" id="CHEBI:18420"/>
    </ligand>
</feature>
<evidence type="ECO:0000313" key="17">
    <source>
        <dbReference type="Proteomes" id="UP000694845"/>
    </source>
</evidence>
<dbReference type="SUPFAM" id="SSF56059">
    <property type="entry name" value="Glutathione synthetase ATP-binding domain-like"/>
    <property type="match status" value="1"/>
</dbReference>
<dbReference type="InterPro" id="IPR004887">
    <property type="entry name" value="GSH_synth_subst-bd"/>
</dbReference>
<feature type="binding site" evidence="14">
    <location>
        <position position="319"/>
    </location>
    <ligand>
        <name>ATP</name>
        <dbReference type="ChEBI" id="CHEBI:30616"/>
    </ligand>
</feature>
<dbReference type="FunFam" id="3.40.50.1760:FF:000001">
    <property type="entry name" value="Glutathione synthetase"/>
    <property type="match status" value="1"/>
</dbReference>
<dbReference type="KEGG" id="aplc:110975686"/>
<evidence type="ECO:0000256" key="10">
    <source>
        <dbReference type="ARBA" id="ARBA00022840"/>
    </source>
</evidence>
<comment type="similarity">
    <text evidence="2 13">Belongs to the eukaryotic GSH synthase family.</text>
</comment>
<comment type="subunit">
    <text evidence="3">Homodimer.</text>
</comment>
<dbReference type="GO" id="GO:0000287">
    <property type="term" value="F:magnesium ion binding"/>
    <property type="evidence" value="ECO:0007669"/>
    <property type="project" value="UniProtKB-UniRule"/>
</dbReference>
<dbReference type="InterPro" id="IPR037013">
    <property type="entry name" value="GSH-S_sub-bd_sf"/>
</dbReference>
<evidence type="ECO:0000256" key="5">
    <source>
        <dbReference type="ARBA" id="ARBA00020821"/>
    </source>
</evidence>
<dbReference type="UniPathway" id="UPA00142">
    <property type="reaction ID" value="UER00210"/>
</dbReference>
<dbReference type="Gene3D" id="3.30.470.20">
    <property type="entry name" value="ATP-grasp fold, B domain"/>
    <property type="match status" value="1"/>
</dbReference>
<dbReference type="Gene3D" id="3.40.50.1760">
    <property type="entry name" value="Glutathione synthase, substrate-binding domain superfamily, eukaryotic"/>
    <property type="match status" value="1"/>
</dbReference>
<evidence type="ECO:0000256" key="4">
    <source>
        <dbReference type="ARBA" id="ARBA00012214"/>
    </source>
</evidence>
<dbReference type="PIRSF" id="PIRSF001558">
    <property type="entry name" value="GSHase"/>
    <property type="match status" value="1"/>
</dbReference>
<sequence>MGTIRKRHSIRMGDETAKYHLPSLETDTLDYLTDCSKHYALMHGILKRAVGSLDSSEIVTYVPHTLFPSPLPHGLYEVANQMQDSINILMLRVATDKEFLMTSLKSTIAVDDFTSRLMDLYQQVESEGLRKPISMCVVRPDYMVDTTGPELAFKQVEINTIAAGMGGIGMQIADLHRYNVGLCNEMKAELAGNKAVMAIGEGAAKAWELYGRPNAWVLFLVSSAEYNVFDHCWLEHTIRLYNPAIKVMRRTLTDVGQRATVDQNRRLFMDGKEIAFVYFRIGYAPSNYPTKTEWKARLLMERSLAVTCPSINWHLAGTKKIQQQLSKPGVLERFLDDTEAIAWIRSTFVHQYDLGLTEEGDAAAVIGIQNPERYVLKPQREGGGNNLYDSELKAELKRLSGKEERGAYILMEKIHGQVFKNYVVSGPRAHQASDMVTEYGPFGVIVSHGDQILLNKTTGYYMKSHSVNVAEGGISIGNAAMDSVALV</sequence>
<protein>
    <recommendedName>
        <fullName evidence="5 13">Glutathione synthetase</fullName>
        <shortName evidence="13">GSH-S</shortName>
        <ecNumber evidence="4 13">6.3.2.3</ecNumber>
    </recommendedName>
</protein>
<feature type="binding site" evidence="14">
    <location>
        <position position="388"/>
    </location>
    <ligand>
        <name>ATP</name>
        <dbReference type="ChEBI" id="CHEBI:30616"/>
    </ligand>
</feature>
<dbReference type="GeneID" id="110975686"/>
<dbReference type="InterPro" id="IPR005615">
    <property type="entry name" value="Glutathione_synthase"/>
</dbReference>
<evidence type="ECO:0000256" key="11">
    <source>
        <dbReference type="ARBA" id="ARBA00022842"/>
    </source>
</evidence>
<comment type="cofactor">
    <cofactor evidence="13 15">
        <name>Mg(2+)</name>
        <dbReference type="ChEBI" id="CHEBI:18420"/>
    </cofactor>
    <text evidence="13 15">Binds 1 Mg(2+) ion per subunit.</text>
</comment>
<evidence type="ECO:0000256" key="15">
    <source>
        <dbReference type="PIRSR" id="PIRSR001558-2"/>
    </source>
</evidence>
<dbReference type="Gene3D" id="3.30.1490.80">
    <property type="match status" value="1"/>
</dbReference>
<feature type="binding site" evidence="15">
    <location>
        <position position="159"/>
    </location>
    <ligand>
        <name>Mg(2+)</name>
        <dbReference type="ChEBI" id="CHEBI:18420"/>
    </ligand>
</feature>
<name>A0A8B7XT78_ACAPL</name>
<evidence type="ECO:0000256" key="7">
    <source>
        <dbReference type="ARBA" id="ARBA00022684"/>
    </source>
</evidence>
<keyword evidence="11 13" id="KW-0460">Magnesium</keyword>
<keyword evidence="7 13" id="KW-0317">Glutathione biosynthesis</keyword>
<dbReference type="Gene3D" id="3.30.1490.50">
    <property type="match status" value="1"/>
</dbReference>
<evidence type="ECO:0000259" key="16">
    <source>
        <dbReference type="Pfam" id="PF03199"/>
    </source>
</evidence>
<dbReference type="GO" id="GO:0005524">
    <property type="term" value="F:ATP binding"/>
    <property type="evidence" value="ECO:0007669"/>
    <property type="project" value="UniProtKB-UniRule"/>
</dbReference>
<keyword evidence="17" id="KW-1185">Reference proteome</keyword>
<comment type="pathway">
    <text evidence="1 13">Sulfur metabolism; glutathione biosynthesis; glutathione from L-cysteine and L-glutamate: step 2/2.</text>
</comment>
<evidence type="ECO:0000256" key="14">
    <source>
        <dbReference type="PIRSR" id="PIRSR001558-1"/>
    </source>
</evidence>
<evidence type="ECO:0000256" key="8">
    <source>
        <dbReference type="ARBA" id="ARBA00022723"/>
    </source>
</evidence>
<dbReference type="InterPro" id="IPR016185">
    <property type="entry name" value="PreATP-grasp_dom_sf"/>
</dbReference>
<dbReference type="GO" id="GO:0043295">
    <property type="term" value="F:glutathione binding"/>
    <property type="evidence" value="ECO:0007669"/>
    <property type="project" value="UniProtKB-UniRule"/>
</dbReference>
<evidence type="ECO:0000256" key="2">
    <source>
        <dbReference type="ARBA" id="ARBA00010385"/>
    </source>
</evidence>
<evidence type="ECO:0000256" key="9">
    <source>
        <dbReference type="ARBA" id="ARBA00022741"/>
    </source>
</evidence>